<evidence type="ECO:0000256" key="1">
    <source>
        <dbReference type="SAM" id="MobiDB-lite"/>
    </source>
</evidence>
<dbReference type="RefSeq" id="XP_024701952.1">
    <property type="nucleotide sequence ID" value="XM_024852386.1"/>
</dbReference>
<evidence type="ECO:0000313" key="2">
    <source>
        <dbReference type="EMBL" id="PLB46650.1"/>
    </source>
</evidence>
<dbReference type="GeneID" id="36560084"/>
<evidence type="ECO:0008006" key="4">
    <source>
        <dbReference type="Google" id="ProtNLM"/>
    </source>
</evidence>
<dbReference type="VEuPathDB" id="FungiDB:P170DRAFT_466089"/>
<dbReference type="Gene3D" id="3.40.50.300">
    <property type="entry name" value="P-loop containing nucleotide triphosphate hydrolases"/>
    <property type="match status" value="1"/>
</dbReference>
<evidence type="ECO:0000313" key="3">
    <source>
        <dbReference type="Proteomes" id="UP000234275"/>
    </source>
</evidence>
<organism evidence="2 3">
    <name type="scientific">Aspergillus steynii IBT 23096</name>
    <dbReference type="NCBI Taxonomy" id="1392250"/>
    <lineage>
        <taxon>Eukaryota</taxon>
        <taxon>Fungi</taxon>
        <taxon>Dikarya</taxon>
        <taxon>Ascomycota</taxon>
        <taxon>Pezizomycotina</taxon>
        <taxon>Eurotiomycetes</taxon>
        <taxon>Eurotiomycetidae</taxon>
        <taxon>Eurotiales</taxon>
        <taxon>Aspergillaceae</taxon>
        <taxon>Aspergillus</taxon>
        <taxon>Aspergillus subgen. Circumdati</taxon>
    </lineage>
</organism>
<sequence length="440" mass="48969">MASNAGHESEAPSFVGEGIVALSDEDEKVESETSEDEVEYGKVGEGSAQGDEKSKRSAWRVYTYETLRSLVTEAKGAASRPVLRFIRRHLAGTKLILVSGVAGAGKTTILQELSGLDLNVGHSLRSGTLQYYVCPALIDNEQYLFVDTAGFGASDVKDIPNMRDIVSCLSTLGPFVRVAGFIYVYGKMNPRLTEEDAKIMQWVQCFCGPQFYKNITIVTTQWDSWSKKSFKEAWKRGKQLERETEIARILNPPYRLHGGFLYHHGVLNDDVSAIDVDRHVLDNEDQLLEREAQIKRLITDRYGACETPKLQILSELAEGKSVEETEAAKVLIAAPGTTDIKTINDRNIVCGRPDDSDTGSNPLAIPKLLPPPGGRKPQNEKKGWFDSVFDWLDVAKHIALFFMKARQTPTSPKPEKRKASTWSFLDSVKNWWSGAPPEND</sequence>
<reference evidence="2 3" key="1">
    <citation type="submission" date="2016-12" db="EMBL/GenBank/DDBJ databases">
        <title>The genomes of Aspergillus section Nigri reveals drivers in fungal speciation.</title>
        <authorList>
            <consortium name="DOE Joint Genome Institute"/>
            <person name="Vesth T.C."/>
            <person name="Nybo J."/>
            <person name="Theobald S."/>
            <person name="Brandl J."/>
            <person name="Frisvad J.C."/>
            <person name="Nielsen K.F."/>
            <person name="Lyhne E.K."/>
            <person name="Kogle M.E."/>
            <person name="Kuo A."/>
            <person name="Riley R."/>
            <person name="Clum A."/>
            <person name="Nolan M."/>
            <person name="Lipzen A."/>
            <person name="Salamov A."/>
            <person name="Henrissat B."/>
            <person name="Wiebenga A."/>
            <person name="De Vries R.P."/>
            <person name="Grigoriev I.V."/>
            <person name="Mortensen U.H."/>
            <person name="Andersen M.R."/>
            <person name="Baker S.E."/>
        </authorList>
    </citation>
    <scope>NUCLEOTIDE SEQUENCE [LARGE SCALE GENOMIC DNA]</scope>
    <source>
        <strain evidence="2 3">IBT 23096</strain>
    </source>
</reference>
<dbReference type="OrthoDB" id="8954335at2759"/>
<dbReference type="AlphaFoldDB" id="A0A2I2G1A0"/>
<dbReference type="EMBL" id="MSFO01000006">
    <property type="protein sequence ID" value="PLB46650.1"/>
    <property type="molecule type" value="Genomic_DNA"/>
</dbReference>
<feature type="compositionally biased region" description="Acidic residues" evidence="1">
    <location>
        <begin position="23"/>
        <end position="38"/>
    </location>
</feature>
<comment type="caution">
    <text evidence="2">The sequence shown here is derived from an EMBL/GenBank/DDBJ whole genome shotgun (WGS) entry which is preliminary data.</text>
</comment>
<feature type="region of interest" description="Disordered" evidence="1">
    <location>
        <begin position="353"/>
        <end position="380"/>
    </location>
</feature>
<accession>A0A2I2G1A0</accession>
<name>A0A2I2G1A0_9EURO</name>
<dbReference type="Proteomes" id="UP000234275">
    <property type="component" value="Unassembled WGS sequence"/>
</dbReference>
<proteinExistence type="predicted"/>
<gene>
    <name evidence="2" type="ORF">P170DRAFT_466089</name>
</gene>
<dbReference type="InterPro" id="IPR027417">
    <property type="entry name" value="P-loop_NTPase"/>
</dbReference>
<keyword evidence="3" id="KW-1185">Reference proteome</keyword>
<feature type="region of interest" description="Disordered" evidence="1">
    <location>
        <begin position="1"/>
        <end position="51"/>
    </location>
</feature>
<dbReference type="CDD" id="cd00882">
    <property type="entry name" value="Ras_like_GTPase"/>
    <property type="match status" value="1"/>
</dbReference>
<protein>
    <recommendedName>
        <fullName evidence="4">G domain-containing protein</fullName>
    </recommendedName>
</protein>
<dbReference type="SUPFAM" id="SSF52540">
    <property type="entry name" value="P-loop containing nucleoside triphosphate hydrolases"/>
    <property type="match status" value="1"/>
</dbReference>